<dbReference type="InterPro" id="IPR032710">
    <property type="entry name" value="NTF2-like_dom_sf"/>
</dbReference>
<reference evidence="2" key="1">
    <citation type="submission" date="2007-02" db="EMBL/GenBank/DDBJ databases">
        <title>Complete sequence of Mycobacterium sp. JLS.</title>
        <authorList>
            <consortium name="US DOE Joint Genome Institute"/>
            <person name="Copeland A."/>
            <person name="Lucas S."/>
            <person name="Lapidus A."/>
            <person name="Barry K."/>
            <person name="Detter J.C."/>
            <person name="Glavina del Rio T."/>
            <person name="Hammon N."/>
            <person name="Israni S."/>
            <person name="Dalin E."/>
            <person name="Tice H."/>
            <person name="Pitluck S."/>
            <person name="Chain P."/>
            <person name="Malfatti S."/>
            <person name="Shin M."/>
            <person name="Vergez L."/>
            <person name="Schmutz J."/>
            <person name="Larimer F."/>
            <person name="Land M."/>
            <person name="Hauser L."/>
            <person name="Kyrpides N."/>
            <person name="Mikhailova N."/>
            <person name="Miller C.D."/>
            <person name="Anderson A.J."/>
            <person name="Sims R.C."/>
            <person name="Richardson P."/>
        </authorList>
    </citation>
    <scope>NUCLEOTIDE SEQUENCE [LARGE SCALE GENOMIC DNA]</scope>
    <source>
        <strain evidence="2">JLS</strain>
    </source>
</reference>
<evidence type="ECO:0000313" key="2">
    <source>
        <dbReference type="EMBL" id="ABN99953.1"/>
    </source>
</evidence>
<dbReference type="InterPro" id="IPR037401">
    <property type="entry name" value="SnoaL-like"/>
</dbReference>
<proteinExistence type="predicted"/>
<feature type="domain" description="SnoaL-like" evidence="1">
    <location>
        <begin position="28"/>
        <end position="120"/>
    </location>
</feature>
<dbReference type="Gene3D" id="3.10.450.50">
    <property type="match status" value="1"/>
</dbReference>
<dbReference type="Pfam" id="PF12680">
    <property type="entry name" value="SnoaL_2"/>
    <property type="match status" value="1"/>
</dbReference>
<name>A0A5Q5CKE8_MYCSJ</name>
<sequence length="199" mass="23091">MHKMTRMSDIAEVEREFRRYFMTGPVLEDWAAWANLFTDDATYFDHYYGTFTGPQEITRFLEGTMGAAPQVYSPLVWYVVDGTRVAYKVLNRADNPQPGGRPIDFPSYQFIEYGGDGKWRSEEDVWVLAEMKRFAQRYTDAATEHPQSLQQKLRRGDWGSWVDWARPEPEHHAAPSWLGKNGFTPFSGIHDIDFGVRSH</sequence>
<organism evidence="2">
    <name type="scientific">Mycobacterium sp. (strain JLS)</name>
    <dbReference type="NCBI Taxonomy" id="164757"/>
    <lineage>
        <taxon>Bacteria</taxon>
        <taxon>Bacillati</taxon>
        <taxon>Actinomycetota</taxon>
        <taxon>Actinomycetes</taxon>
        <taxon>Mycobacteriales</taxon>
        <taxon>Mycobacteriaceae</taxon>
        <taxon>Mycobacterium</taxon>
    </lineage>
</organism>
<dbReference type="AlphaFoldDB" id="A0A5Q5CKE8"/>
<gene>
    <name evidence="2" type="ordered locus">Mjls_4181</name>
</gene>
<accession>A0A5Q5CKE8</accession>
<evidence type="ECO:0000259" key="1">
    <source>
        <dbReference type="Pfam" id="PF12680"/>
    </source>
</evidence>
<dbReference type="SUPFAM" id="SSF54427">
    <property type="entry name" value="NTF2-like"/>
    <property type="match status" value="1"/>
</dbReference>
<protein>
    <recommendedName>
        <fullName evidence="1">SnoaL-like domain-containing protein</fullName>
    </recommendedName>
</protein>
<dbReference type="KEGG" id="mjl:Mjls_4181"/>
<dbReference type="EMBL" id="CP000580">
    <property type="protein sequence ID" value="ABN99953.1"/>
    <property type="molecule type" value="Genomic_DNA"/>
</dbReference>